<gene>
    <name evidence="1" type="ORF">GRFL_2129</name>
</gene>
<dbReference type="RefSeq" id="WP_083644578.1">
    <property type="nucleotide sequence ID" value="NZ_AMRU01000006.1"/>
</dbReference>
<dbReference type="STRING" id="1229726.GRFL_2129"/>
<dbReference type="EMBL" id="CP016359">
    <property type="protein sequence ID" value="APU68853.1"/>
    <property type="molecule type" value="Genomic_DNA"/>
</dbReference>
<sequence>MKFKTIIRQKAFWKSVFWLGFFFLLVYNFGVMFFETGGIHPSEFIESKIEEAGIVRFLLAQLIGGFCYGFILAFGQFHLNQKKR</sequence>
<accession>A0A1L7I6P5</accession>
<dbReference type="AlphaFoldDB" id="A0A1L7I6P5"/>
<reference evidence="1 2" key="1">
    <citation type="submission" date="2016-07" db="EMBL/GenBank/DDBJ databases">
        <title>Multi-omics approach to identify versatile polysaccharide utilization systems of a marine flavobacterium Gramella flava.</title>
        <authorList>
            <person name="Tang K."/>
        </authorList>
    </citation>
    <scope>NUCLEOTIDE SEQUENCE [LARGE SCALE GENOMIC DNA]</scope>
    <source>
        <strain evidence="1 2">JLT2011</strain>
    </source>
</reference>
<name>A0A1L7I6P5_9FLAO</name>
<dbReference type="Proteomes" id="UP000186230">
    <property type="component" value="Chromosome"/>
</dbReference>
<dbReference type="OrthoDB" id="1450420at2"/>
<protein>
    <submittedName>
        <fullName evidence="1">Uncharacterized protein</fullName>
    </submittedName>
</protein>
<evidence type="ECO:0000313" key="1">
    <source>
        <dbReference type="EMBL" id="APU68853.1"/>
    </source>
</evidence>
<evidence type="ECO:0000313" key="2">
    <source>
        <dbReference type="Proteomes" id="UP000186230"/>
    </source>
</evidence>
<organism evidence="1 2">
    <name type="scientific">Christiangramia flava JLT2011</name>
    <dbReference type="NCBI Taxonomy" id="1229726"/>
    <lineage>
        <taxon>Bacteria</taxon>
        <taxon>Pseudomonadati</taxon>
        <taxon>Bacteroidota</taxon>
        <taxon>Flavobacteriia</taxon>
        <taxon>Flavobacteriales</taxon>
        <taxon>Flavobacteriaceae</taxon>
        <taxon>Christiangramia</taxon>
    </lineage>
</organism>
<proteinExistence type="predicted"/>
<dbReference type="KEGG" id="gfl:GRFL_2129"/>
<keyword evidence="2" id="KW-1185">Reference proteome</keyword>